<evidence type="ECO:0000313" key="2">
    <source>
        <dbReference type="Proteomes" id="UP000218334"/>
    </source>
</evidence>
<gene>
    <name evidence="1" type="ORF">ARMSODRAFT_1026670</name>
</gene>
<accession>A0A2H3AN59</accession>
<organism evidence="1 2">
    <name type="scientific">Armillaria solidipes</name>
    <dbReference type="NCBI Taxonomy" id="1076256"/>
    <lineage>
        <taxon>Eukaryota</taxon>
        <taxon>Fungi</taxon>
        <taxon>Dikarya</taxon>
        <taxon>Basidiomycota</taxon>
        <taxon>Agaricomycotina</taxon>
        <taxon>Agaricomycetes</taxon>
        <taxon>Agaricomycetidae</taxon>
        <taxon>Agaricales</taxon>
        <taxon>Marasmiineae</taxon>
        <taxon>Physalacriaceae</taxon>
        <taxon>Armillaria</taxon>
    </lineage>
</organism>
<dbReference type="Proteomes" id="UP000218334">
    <property type="component" value="Unassembled WGS sequence"/>
</dbReference>
<dbReference type="AlphaFoldDB" id="A0A2H3AN59"/>
<evidence type="ECO:0000313" key="1">
    <source>
        <dbReference type="EMBL" id="PBK60275.1"/>
    </source>
</evidence>
<name>A0A2H3AN59_9AGAR</name>
<dbReference type="EMBL" id="KZ293489">
    <property type="protein sequence ID" value="PBK60275.1"/>
    <property type="molecule type" value="Genomic_DNA"/>
</dbReference>
<sequence length="136" mass="16020">MVIEPEFRSDDLEARISSMVTKNEQRNTRKIVRDTSNLEHMAYNCAKGKGKALKEYSEDDIAQLRQHWYDDYEELLQGVPSKMPPWQAVNHEIPLVEDDKRYHYHLPRCSNALRSEFDEKVSRYTNASDEAGYRHS</sequence>
<reference evidence="2" key="1">
    <citation type="journal article" date="2017" name="Nat. Ecol. Evol.">
        <title>Genome expansion and lineage-specific genetic innovations in the forest pathogenic fungi Armillaria.</title>
        <authorList>
            <person name="Sipos G."/>
            <person name="Prasanna A.N."/>
            <person name="Walter M.C."/>
            <person name="O'Connor E."/>
            <person name="Balint B."/>
            <person name="Krizsan K."/>
            <person name="Kiss B."/>
            <person name="Hess J."/>
            <person name="Varga T."/>
            <person name="Slot J."/>
            <person name="Riley R."/>
            <person name="Boka B."/>
            <person name="Rigling D."/>
            <person name="Barry K."/>
            <person name="Lee J."/>
            <person name="Mihaltcheva S."/>
            <person name="LaButti K."/>
            <person name="Lipzen A."/>
            <person name="Waldron R."/>
            <person name="Moloney N.M."/>
            <person name="Sperisen C."/>
            <person name="Kredics L."/>
            <person name="Vagvoelgyi C."/>
            <person name="Patrignani A."/>
            <person name="Fitzpatrick D."/>
            <person name="Nagy I."/>
            <person name="Doyle S."/>
            <person name="Anderson J.B."/>
            <person name="Grigoriev I.V."/>
            <person name="Gueldener U."/>
            <person name="Muensterkoetter M."/>
            <person name="Nagy L.G."/>
        </authorList>
    </citation>
    <scope>NUCLEOTIDE SEQUENCE [LARGE SCALE GENOMIC DNA]</scope>
    <source>
        <strain evidence="2">28-4</strain>
    </source>
</reference>
<dbReference type="STRING" id="1076256.A0A2H3AN59"/>
<keyword evidence="2" id="KW-1185">Reference proteome</keyword>
<proteinExistence type="predicted"/>
<protein>
    <submittedName>
        <fullName evidence="1">Uncharacterized protein</fullName>
    </submittedName>
</protein>